<dbReference type="Proteomes" id="UP000003240">
    <property type="component" value="Unassembled WGS sequence"/>
</dbReference>
<dbReference type="Gene3D" id="1.25.40.10">
    <property type="entry name" value="Tetratricopeptide repeat domain"/>
    <property type="match status" value="1"/>
</dbReference>
<gene>
    <name evidence="1" type="ORF">ALO_11169</name>
</gene>
<protein>
    <submittedName>
        <fullName evidence="1">Uncharacterized protein</fullName>
    </submittedName>
</protein>
<dbReference type="SUPFAM" id="SSF48452">
    <property type="entry name" value="TPR-like"/>
    <property type="match status" value="1"/>
</dbReference>
<evidence type="ECO:0000313" key="1">
    <source>
        <dbReference type="EMBL" id="EGO63808.1"/>
    </source>
</evidence>
<comment type="caution">
    <text evidence="1">The sequence shown here is derived from an EMBL/GenBank/DDBJ whole genome shotgun (WGS) entry which is preliminary data.</text>
</comment>
<dbReference type="AlphaFoldDB" id="F7NJH8"/>
<keyword evidence="2" id="KW-1185">Reference proteome</keyword>
<evidence type="ECO:0000313" key="2">
    <source>
        <dbReference type="Proteomes" id="UP000003240"/>
    </source>
</evidence>
<reference evidence="1 2" key="1">
    <citation type="journal article" date="2011" name="EMBO J.">
        <title>Structural diversity of bacterial flagellar motors.</title>
        <authorList>
            <person name="Chen S."/>
            <person name="Beeby M."/>
            <person name="Murphy G.E."/>
            <person name="Leadbetter J.R."/>
            <person name="Hendrixson D.R."/>
            <person name="Briegel A."/>
            <person name="Li Z."/>
            <person name="Shi J."/>
            <person name="Tocheva E.I."/>
            <person name="Muller A."/>
            <person name="Dobro M.J."/>
            <person name="Jensen G.J."/>
        </authorList>
    </citation>
    <scope>NUCLEOTIDE SEQUENCE [LARGE SCALE GENOMIC DNA]</scope>
    <source>
        <strain evidence="1 2">DSM 6540</strain>
    </source>
</reference>
<sequence>MMIIPNKKFLIIVLGVSIVFNLLGVGAPVYAISLSGEELSVQGADKNDVLSVKISQLMQRELSIADLDEEWYNMKRMMKIRLPNMPVWVDQQVLVAHGGALFLIGADEKLERVELLARTKDEVYINLAKFAAYCNDAKITVWSQQPYRSFQLTAVVEWDGSGLNVISAKYSDPSQEYYDKMAALLQAGRLEEAMANKAYPFYPQQYGGYYKVPQLALLKAHEYALDKYRAGDATFAAKVLKWGLDQYLEVQVGRPLMADKLDGLKKLNEPGNSRAKDYRVDLNEFISALNDYAFFLAEIGQNSEAESYLEKVAEMAPDRLVVYINLGDVCWKLGKYKEAREYYRRYLGLLGDVKAAPQRVLDRTNGE</sequence>
<dbReference type="OrthoDB" id="2677145at2"/>
<dbReference type="RefSeq" id="WP_004573376.1">
    <property type="nucleotide sequence ID" value="NZ_AFGF01000087.1"/>
</dbReference>
<proteinExistence type="predicted"/>
<dbReference type="STRING" id="1009370.ALO_11169"/>
<name>F7NJH8_9FIRM</name>
<accession>F7NJH8</accession>
<dbReference type="EMBL" id="AFGF01000087">
    <property type="protein sequence ID" value="EGO63808.1"/>
    <property type="molecule type" value="Genomic_DNA"/>
</dbReference>
<dbReference type="Pfam" id="PF13424">
    <property type="entry name" value="TPR_12"/>
    <property type="match status" value="1"/>
</dbReference>
<dbReference type="InterPro" id="IPR019734">
    <property type="entry name" value="TPR_rpt"/>
</dbReference>
<dbReference type="SMART" id="SM00028">
    <property type="entry name" value="TPR"/>
    <property type="match status" value="2"/>
</dbReference>
<dbReference type="InterPro" id="IPR011990">
    <property type="entry name" value="TPR-like_helical_dom_sf"/>
</dbReference>
<organism evidence="1 2">
    <name type="scientific">Acetonema longum DSM 6540</name>
    <dbReference type="NCBI Taxonomy" id="1009370"/>
    <lineage>
        <taxon>Bacteria</taxon>
        <taxon>Bacillati</taxon>
        <taxon>Bacillota</taxon>
        <taxon>Negativicutes</taxon>
        <taxon>Acetonemataceae</taxon>
        <taxon>Acetonema</taxon>
    </lineage>
</organism>